<comment type="domain">
    <text evidence="11">The DHHC domain is required for palmitoyltransferase activity.</text>
</comment>
<feature type="region of interest" description="Disordered" evidence="12">
    <location>
        <begin position="87"/>
        <end position="124"/>
    </location>
</feature>
<evidence type="ECO:0000256" key="6">
    <source>
        <dbReference type="ARBA" id="ARBA00023139"/>
    </source>
</evidence>
<feature type="transmembrane region" description="Helical" evidence="11">
    <location>
        <begin position="48"/>
        <end position="69"/>
    </location>
</feature>
<reference evidence="14" key="1">
    <citation type="journal article" date="2023" name="Mol. Phylogenet. Evol.">
        <title>Genome-scale phylogeny and comparative genomics of the fungal order Sordariales.</title>
        <authorList>
            <person name="Hensen N."/>
            <person name="Bonometti L."/>
            <person name="Westerberg I."/>
            <person name="Brannstrom I.O."/>
            <person name="Guillou S."/>
            <person name="Cros-Aarteil S."/>
            <person name="Calhoun S."/>
            <person name="Haridas S."/>
            <person name="Kuo A."/>
            <person name="Mondo S."/>
            <person name="Pangilinan J."/>
            <person name="Riley R."/>
            <person name="LaButti K."/>
            <person name="Andreopoulos B."/>
            <person name="Lipzen A."/>
            <person name="Chen C."/>
            <person name="Yan M."/>
            <person name="Daum C."/>
            <person name="Ng V."/>
            <person name="Clum A."/>
            <person name="Steindorff A."/>
            <person name="Ohm R.A."/>
            <person name="Martin F."/>
            <person name="Silar P."/>
            <person name="Natvig D.O."/>
            <person name="Lalanne C."/>
            <person name="Gautier V."/>
            <person name="Ament-Velasquez S.L."/>
            <person name="Kruys A."/>
            <person name="Hutchinson M.I."/>
            <person name="Powell A.J."/>
            <person name="Barry K."/>
            <person name="Miller A.N."/>
            <person name="Grigoriev I.V."/>
            <person name="Debuchy R."/>
            <person name="Gladieux P."/>
            <person name="Hiltunen Thoren M."/>
            <person name="Johannesson H."/>
        </authorList>
    </citation>
    <scope>NUCLEOTIDE SEQUENCE</scope>
    <source>
        <strain evidence="14">CBS 333.67</strain>
    </source>
</reference>
<keyword evidence="3 11" id="KW-0812">Transmembrane</keyword>
<evidence type="ECO:0000256" key="7">
    <source>
        <dbReference type="ARBA" id="ARBA00023288"/>
    </source>
</evidence>
<dbReference type="GeneID" id="87883309"/>
<dbReference type="AlphaFoldDB" id="A0AAJ0M779"/>
<keyword evidence="6" id="KW-0564">Palmitate</keyword>
<evidence type="ECO:0000256" key="12">
    <source>
        <dbReference type="SAM" id="MobiDB-lite"/>
    </source>
</evidence>
<evidence type="ECO:0000256" key="10">
    <source>
        <dbReference type="ARBA" id="ARBA00048048"/>
    </source>
</evidence>
<dbReference type="RefSeq" id="XP_062727259.1">
    <property type="nucleotide sequence ID" value="XM_062864480.1"/>
</dbReference>
<evidence type="ECO:0000256" key="2">
    <source>
        <dbReference type="ARBA" id="ARBA00022679"/>
    </source>
</evidence>
<evidence type="ECO:0000256" key="5">
    <source>
        <dbReference type="ARBA" id="ARBA00023136"/>
    </source>
</evidence>
<dbReference type="GO" id="GO:0005794">
    <property type="term" value="C:Golgi apparatus"/>
    <property type="evidence" value="ECO:0007669"/>
    <property type="project" value="TreeGrafter"/>
</dbReference>
<evidence type="ECO:0000256" key="9">
    <source>
        <dbReference type="ARBA" id="ARBA00038298"/>
    </source>
</evidence>
<keyword evidence="5 11" id="KW-0472">Membrane</keyword>
<evidence type="ECO:0000256" key="11">
    <source>
        <dbReference type="RuleBase" id="RU079119"/>
    </source>
</evidence>
<dbReference type="GO" id="GO:0006612">
    <property type="term" value="P:protein targeting to membrane"/>
    <property type="evidence" value="ECO:0007669"/>
    <property type="project" value="TreeGrafter"/>
</dbReference>
<evidence type="ECO:0000256" key="8">
    <source>
        <dbReference type="ARBA" id="ARBA00023315"/>
    </source>
</evidence>
<comment type="catalytic activity">
    <reaction evidence="10 11">
        <text>L-cysteinyl-[protein] + hexadecanoyl-CoA = S-hexadecanoyl-L-cysteinyl-[protein] + CoA</text>
        <dbReference type="Rhea" id="RHEA:36683"/>
        <dbReference type="Rhea" id="RHEA-COMP:10131"/>
        <dbReference type="Rhea" id="RHEA-COMP:11032"/>
        <dbReference type="ChEBI" id="CHEBI:29950"/>
        <dbReference type="ChEBI" id="CHEBI:57287"/>
        <dbReference type="ChEBI" id="CHEBI:57379"/>
        <dbReference type="ChEBI" id="CHEBI:74151"/>
        <dbReference type="EC" id="2.3.1.225"/>
    </reaction>
</comment>
<proteinExistence type="inferred from homology"/>
<dbReference type="InterPro" id="IPR039859">
    <property type="entry name" value="PFA4/ZDH16/20/ERF2-like"/>
</dbReference>
<comment type="subcellular location">
    <subcellularLocation>
        <location evidence="1">Membrane</location>
        <topology evidence="1">Multi-pass membrane protein</topology>
    </subcellularLocation>
</comment>
<evidence type="ECO:0000313" key="14">
    <source>
        <dbReference type="EMBL" id="KAK3311479.1"/>
    </source>
</evidence>
<evidence type="ECO:0000259" key="13">
    <source>
        <dbReference type="Pfam" id="PF01529"/>
    </source>
</evidence>
<name>A0AAJ0M779_9PEZI</name>
<dbReference type="GO" id="GO:0005783">
    <property type="term" value="C:endoplasmic reticulum"/>
    <property type="evidence" value="ECO:0007669"/>
    <property type="project" value="TreeGrafter"/>
</dbReference>
<dbReference type="PROSITE" id="PS50216">
    <property type="entry name" value="DHHC"/>
    <property type="match status" value="1"/>
</dbReference>
<gene>
    <name evidence="14" type="ORF">B0T15DRAFT_389330</name>
</gene>
<organism evidence="14 15">
    <name type="scientific">Chaetomium strumarium</name>
    <dbReference type="NCBI Taxonomy" id="1170767"/>
    <lineage>
        <taxon>Eukaryota</taxon>
        <taxon>Fungi</taxon>
        <taxon>Dikarya</taxon>
        <taxon>Ascomycota</taxon>
        <taxon>Pezizomycotina</taxon>
        <taxon>Sordariomycetes</taxon>
        <taxon>Sordariomycetidae</taxon>
        <taxon>Sordariales</taxon>
        <taxon>Chaetomiaceae</taxon>
        <taxon>Chaetomium</taxon>
    </lineage>
</organism>
<comment type="similarity">
    <text evidence="9">Belongs to the DHHC palmitoyltransferase family. PFA5 subfamily.</text>
</comment>
<keyword evidence="8 11" id="KW-0012">Acyltransferase</keyword>
<evidence type="ECO:0000256" key="4">
    <source>
        <dbReference type="ARBA" id="ARBA00022989"/>
    </source>
</evidence>
<dbReference type="PANTHER" id="PTHR22883">
    <property type="entry name" value="ZINC FINGER DHHC DOMAIN CONTAINING PROTEIN"/>
    <property type="match status" value="1"/>
</dbReference>
<keyword evidence="15" id="KW-1185">Reference proteome</keyword>
<dbReference type="Proteomes" id="UP001273166">
    <property type="component" value="Unassembled WGS sequence"/>
</dbReference>
<dbReference type="PANTHER" id="PTHR22883:SF23">
    <property type="entry name" value="PALMITOYLTRANSFERASE ZDHHC6"/>
    <property type="match status" value="1"/>
</dbReference>
<dbReference type="InterPro" id="IPR001594">
    <property type="entry name" value="Palmitoyltrfase_DHHC"/>
</dbReference>
<evidence type="ECO:0000313" key="15">
    <source>
        <dbReference type="Proteomes" id="UP001273166"/>
    </source>
</evidence>
<keyword evidence="7" id="KW-0449">Lipoprotein</keyword>
<sequence length="413" mass="46706">MVSARRAETRWVTRIIPLILGGCVGFATYIIVKHICVDFFLSDRKQRGAAIVFLVLYFAFLLLALLTYLRVFIVIQLNPGVTPLGPRAAEHKANAKSRSRRERDLEAGSRYEARPDDNPDSPGLEQFYSKDVFVCETDGRPRWCSTCCNWKIDRAHHCSEIERCVKKMDHYCPWVGGIVAETSFKFFVQFTFYTSLYCAVVIVAAIICLVSKVRRGDGADGLAVAALVLGAFFGLFTLTMTLSSVRYILINLTTVDYVKSKNVVHQLAIRVPRGTPPGQNYNVITYPLPTSTSTSDVSGQTASHELSARDQLATRTFAIVKTEMGENPWDLGYYRNWRSVMGDNIIDWLLPFNESPCAKYENNESFYEMGPLYQRLRVRYGLPDVSTEETRVEMTETERRQKHGIYGTTGLMA</sequence>
<evidence type="ECO:0000256" key="3">
    <source>
        <dbReference type="ARBA" id="ARBA00022692"/>
    </source>
</evidence>
<keyword evidence="4 11" id="KW-1133">Transmembrane helix</keyword>
<evidence type="ECO:0000256" key="1">
    <source>
        <dbReference type="ARBA" id="ARBA00004141"/>
    </source>
</evidence>
<feature type="transmembrane region" description="Helical" evidence="11">
    <location>
        <begin position="190"/>
        <end position="210"/>
    </location>
</feature>
<feature type="transmembrane region" description="Helical" evidence="11">
    <location>
        <begin position="15"/>
        <end position="36"/>
    </location>
</feature>
<comment type="caution">
    <text evidence="14">The sequence shown here is derived from an EMBL/GenBank/DDBJ whole genome shotgun (WGS) entry which is preliminary data.</text>
</comment>
<dbReference type="EC" id="2.3.1.225" evidence="11"/>
<feature type="domain" description="Palmitoyltransferase DHHC" evidence="13">
    <location>
        <begin position="140"/>
        <end position="260"/>
    </location>
</feature>
<feature type="transmembrane region" description="Helical" evidence="11">
    <location>
        <begin position="222"/>
        <end position="242"/>
    </location>
</feature>
<protein>
    <recommendedName>
        <fullName evidence="11">Palmitoyltransferase</fullName>
        <ecNumber evidence="11">2.3.1.225</ecNumber>
    </recommendedName>
</protein>
<accession>A0AAJ0M779</accession>
<dbReference type="EMBL" id="JAUDZG010000001">
    <property type="protein sequence ID" value="KAK3311479.1"/>
    <property type="molecule type" value="Genomic_DNA"/>
</dbReference>
<dbReference type="GO" id="GO:0016020">
    <property type="term" value="C:membrane"/>
    <property type="evidence" value="ECO:0007669"/>
    <property type="project" value="UniProtKB-SubCell"/>
</dbReference>
<keyword evidence="2 11" id="KW-0808">Transferase</keyword>
<feature type="compositionally biased region" description="Basic and acidic residues" evidence="12">
    <location>
        <begin position="101"/>
        <end position="117"/>
    </location>
</feature>
<dbReference type="Pfam" id="PF01529">
    <property type="entry name" value="DHHC"/>
    <property type="match status" value="1"/>
</dbReference>
<dbReference type="GO" id="GO:0019706">
    <property type="term" value="F:protein-cysteine S-palmitoyltransferase activity"/>
    <property type="evidence" value="ECO:0007669"/>
    <property type="project" value="UniProtKB-EC"/>
</dbReference>
<reference evidence="14" key="2">
    <citation type="submission" date="2023-06" db="EMBL/GenBank/DDBJ databases">
        <authorList>
            <consortium name="Lawrence Berkeley National Laboratory"/>
            <person name="Mondo S.J."/>
            <person name="Hensen N."/>
            <person name="Bonometti L."/>
            <person name="Westerberg I."/>
            <person name="Brannstrom I.O."/>
            <person name="Guillou S."/>
            <person name="Cros-Aarteil S."/>
            <person name="Calhoun S."/>
            <person name="Haridas S."/>
            <person name="Kuo A."/>
            <person name="Pangilinan J."/>
            <person name="Riley R."/>
            <person name="Labutti K."/>
            <person name="Andreopoulos B."/>
            <person name="Lipzen A."/>
            <person name="Chen C."/>
            <person name="Yanf M."/>
            <person name="Daum C."/>
            <person name="Ng V."/>
            <person name="Clum A."/>
            <person name="Steindorff A."/>
            <person name="Ohm R."/>
            <person name="Martin F."/>
            <person name="Silar P."/>
            <person name="Natvig D."/>
            <person name="Lalanne C."/>
            <person name="Gautier V."/>
            <person name="Ament-Velasquez S.L."/>
            <person name="Kruys A."/>
            <person name="Hutchinson M.I."/>
            <person name="Powell A.J."/>
            <person name="Barry K."/>
            <person name="Miller A.N."/>
            <person name="Grigoriev I.V."/>
            <person name="Debuchy R."/>
            <person name="Gladieux P."/>
            <person name="Thoren M.H."/>
            <person name="Johannesson H."/>
        </authorList>
    </citation>
    <scope>NUCLEOTIDE SEQUENCE</scope>
    <source>
        <strain evidence="14">CBS 333.67</strain>
    </source>
</reference>